<dbReference type="InterPro" id="IPR016032">
    <property type="entry name" value="Sig_transdc_resp-reg_C-effctor"/>
</dbReference>
<dbReference type="Gene3D" id="1.10.10.10">
    <property type="entry name" value="Winged helix-like DNA-binding domain superfamily/Winged helix DNA-binding domain"/>
    <property type="match status" value="1"/>
</dbReference>
<protein>
    <submittedName>
        <fullName evidence="4">Helix-turn-helix transcriptional regulator</fullName>
    </submittedName>
</protein>
<dbReference type="PROSITE" id="PS00622">
    <property type="entry name" value="HTH_LUXR_1"/>
    <property type="match status" value="1"/>
</dbReference>
<dbReference type="SMART" id="SM00421">
    <property type="entry name" value="HTH_LUXR"/>
    <property type="match status" value="1"/>
</dbReference>
<dbReference type="AlphaFoldDB" id="A0A931F7N1"/>
<evidence type="ECO:0000256" key="2">
    <source>
        <dbReference type="SAM" id="MobiDB-lite"/>
    </source>
</evidence>
<name>A0A931F7N1_9ACTN</name>
<keyword evidence="5" id="KW-1185">Reference proteome</keyword>
<keyword evidence="1" id="KW-0238">DNA-binding</keyword>
<comment type="caution">
    <text evidence="4">The sequence shown here is derived from an EMBL/GenBank/DDBJ whole genome shotgun (WGS) entry which is preliminary data.</text>
</comment>
<gene>
    <name evidence="4" type="ORF">ITP53_54765</name>
</gene>
<dbReference type="SUPFAM" id="SSF48452">
    <property type="entry name" value="TPR-like"/>
    <property type="match status" value="2"/>
</dbReference>
<dbReference type="EMBL" id="JADOGI010000460">
    <property type="protein sequence ID" value="MBF8194573.1"/>
    <property type="molecule type" value="Genomic_DNA"/>
</dbReference>
<dbReference type="InterPro" id="IPR011990">
    <property type="entry name" value="TPR-like_helical_dom_sf"/>
</dbReference>
<reference evidence="4" key="1">
    <citation type="submission" date="2020-11" db="EMBL/GenBank/DDBJ databases">
        <title>Whole-genome analyses of Nonomuraea sp. K274.</title>
        <authorList>
            <person name="Veyisoglu A."/>
        </authorList>
    </citation>
    <scope>NUCLEOTIDE SEQUENCE</scope>
    <source>
        <strain evidence="4">K274</strain>
    </source>
</reference>
<feature type="compositionally biased region" description="Low complexity" evidence="2">
    <location>
        <begin position="704"/>
        <end position="716"/>
    </location>
</feature>
<feature type="domain" description="HTH luxR-type" evidence="3">
    <location>
        <begin position="808"/>
        <end position="872"/>
    </location>
</feature>
<dbReference type="InterPro" id="IPR000792">
    <property type="entry name" value="Tscrpt_reg_LuxR_C"/>
</dbReference>
<dbReference type="Gene3D" id="1.25.40.10">
    <property type="entry name" value="Tetratricopeptide repeat domain"/>
    <property type="match status" value="1"/>
</dbReference>
<dbReference type="Proteomes" id="UP000605361">
    <property type="component" value="Unassembled WGS sequence"/>
</dbReference>
<evidence type="ECO:0000256" key="1">
    <source>
        <dbReference type="ARBA" id="ARBA00023125"/>
    </source>
</evidence>
<dbReference type="Pfam" id="PF00196">
    <property type="entry name" value="GerE"/>
    <property type="match status" value="1"/>
</dbReference>
<sequence length="872" mass="91734">MMILDDVQWADHPSLDAISFALRRLRDTRLVVLMVVRDVADPGLPARFRRLFHADGTVHVPVPGLDAGAVAELCARLTGHRPTRRAALRFRRHTGGNPLHIRSLLTQLSGEALEDLGVPLPAPASLTVRVLADLAACGQAGSDLVAAAAVLGERSPLYAAADVARVDDPLGALEQAMAAGLLREEISTGELSFPCPLVRAAVYQEYLGPSRRAALHLRAATLAQDPAVALWHRGLGAVGPDRELAAELAGLGRRRASQGAWAEAVAHLAAATRLAPTAHERHRLVLEAAEARIIMGDAHPSALLAQVSALPASAWRAYVLALLKLEAGRTHEAAALLEDAWHHAPDATLAGKAAAQTALLRLLDGDGPGSAEWSARAHAQSPHPTTFDLTRCLSLYVADVLSGLGRLPAPASASGDELEALLGRARLRIWLDDLDGAVRDLDGLLAAVTPLPLRTRLLAYAALAEAEYRRGAWDSALAHCDAADALAVDAGHTLLAPLCHAIAVLVLAGRGEWEAAEIRLRSARATESALLRAHAAAAAVHLATARGDHEAAIASAPADHAPHESVIVPGPADHAPAKGVPHEPAIASGQADHACHEPALASGQADHAPAEGVPHEGAIVCGTVGHEDHEAVVILGPSASREACGVPPPGGSAEGLSVSAELAFWPVGGGSLPWEDLLVDALVMAGRVDEAVLRLRRSEKRGAGRPSRLAAASRARGNLHAARREPERAKAAYERSLELLDVLGTPFPLGLAELDYGAFLRRQGKRALAADHLERAHAALVELRARPYVERCSRELAACGVGHASRTEGPAQPALTTQEYAIAQHAARGLTNRQIARELALSVKTVEYHLGHIYLKLGIRSRAQLAVQLTQS</sequence>
<evidence type="ECO:0000259" key="3">
    <source>
        <dbReference type="PROSITE" id="PS50043"/>
    </source>
</evidence>
<accession>A0A931F7N1</accession>
<dbReference type="SUPFAM" id="SSF46894">
    <property type="entry name" value="C-terminal effector domain of the bipartite response regulators"/>
    <property type="match status" value="1"/>
</dbReference>
<proteinExistence type="predicted"/>
<dbReference type="PANTHER" id="PTHR43214:SF42">
    <property type="entry name" value="TRANSCRIPTIONAL REGULATORY PROTEIN DESR"/>
    <property type="match status" value="1"/>
</dbReference>
<organism evidence="4 5">
    <name type="scientific">Nonomuraea cypriaca</name>
    <dbReference type="NCBI Taxonomy" id="1187855"/>
    <lineage>
        <taxon>Bacteria</taxon>
        <taxon>Bacillati</taxon>
        <taxon>Actinomycetota</taxon>
        <taxon>Actinomycetes</taxon>
        <taxon>Streptosporangiales</taxon>
        <taxon>Streptosporangiaceae</taxon>
        <taxon>Nonomuraea</taxon>
    </lineage>
</organism>
<dbReference type="PRINTS" id="PR00038">
    <property type="entry name" value="HTHLUXR"/>
</dbReference>
<dbReference type="InterPro" id="IPR036388">
    <property type="entry name" value="WH-like_DNA-bd_sf"/>
</dbReference>
<dbReference type="PANTHER" id="PTHR43214">
    <property type="entry name" value="TWO-COMPONENT RESPONSE REGULATOR"/>
    <property type="match status" value="1"/>
</dbReference>
<dbReference type="CDD" id="cd06170">
    <property type="entry name" value="LuxR_C_like"/>
    <property type="match status" value="1"/>
</dbReference>
<dbReference type="GO" id="GO:0006355">
    <property type="term" value="P:regulation of DNA-templated transcription"/>
    <property type="evidence" value="ECO:0007669"/>
    <property type="project" value="InterPro"/>
</dbReference>
<evidence type="ECO:0000313" key="5">
    <source>
        <dbReference type="Proteomes" id="UP000605361"/>
    </source>
</evidence>
<dbReference type="InterPro" id="IPR039420">
    <property type="entry name" value="WalR-like"/>
</dbReference>
<evidence type="ECO:0000313" key="4">
    <source>
        <dbReference type="EMBL" id="MBF8194573.1"/>
    </source>
</evidence>
<dbReference type="GO" id="GO:0003677">
    <property type="term" value="F:DNA binding"/>
    <property type="evidence" value="ECO:0007669"/>
    <property type="project" value="UniProtKB-KW"/>
</dbReference>
<feature type="region of interest" description="Disordered" evidence="2">
    <location>
        <begin position="704"/>
        <end position="727"/>
    </location>
</feature>
<dbReference type="PROSITE" id="PS50043">
    <property type="entry name" value="HTH_LUXR_2"/>
    <property type="match status" value="1"/>
</dbReference>